<accession>A0ABY7US61</accession>
<organism evidence="2 3">
    <name type="scientific">Paracoccus marcusii</name>
    <dbReference type="NCBI Taxonomy" id="59779"/>
    <lineage>
        <taxon>Bacteria</taxon>
        <taxon>Pseudomonadati</taxon>
        <taxon>Pseudomonadota</taxon>
        <taxon>Alphaproteobacteria</taxon>
        <taxon>Rhodobacterales</taxon>
        <taxon>Paracoccaceae</taxon>
        <taxon>Paracoccus</taxon>
    </lineage>
</organism>
<evidence type="ECO:0000313" key="2">
    <source>
        <dbReference type="EMBL" id="WDA12781.1"/>
    </source>
</evidence>
<reference evidence="2 3" key="1">
    <citation type="submission" date="2023-02" db="EMBL/GenBank/DDBJ databases">
        <title>Whole genome sequenc of Paracoccus marcusii MBLB0836.</title>
        <authorList>
            <person name="Seo M.-J."/>
            <person name="Cho E.-S."/>
            <person name="Hwang C.Y."/>
        </authorList>
    </citation>
    <scope>NUCLEOTIDE SEQUENCE [LARGE SCALE GENOMIC DNA]</scope>
    <source>
        <strain evidence="2 3">MBLB0836</strain>
    </source>
</reference>
<gene>
    <name evidence="2" type="ORF">PRL19_00500</name>
</gene>
<evidence type="ECO:0000313" key="3">
    <source>
        <dbReference type="Proteomes" id="UP001216899"/>
    </source>
</evidence>
<evidence type="ECO:0000256" key="1">
    <source>
        <dbReference type="ARBA" id="ARBA00008270"/>
    </source>
</evidence>
<proteinExistence type="inferred from homology"/>
<dbReference type="Pfam" id="PF02567">
    <property type="entry name" value="PhzC-PhzF"/>
    <property type="match status" value="1"/>
</dbReference>
<dbReference type="PIRSF" id="PIRSF016184">
    <property type="entry name" value="PhzC_PhzF"/>
    <property type="match status" value="1"/>
</dbReference>
<dbReference type="Proteomes" id="UP001216899">
    <property type="component" value="Chromosome"/>
</dbReference>
<keyword evidence="3" id="KW-1185">Reference proteome</keyword>
<dbReference type="Gene3D" id="3.10.310.10">
    <property type="entry name" value="Diaminopimelate Epimerase, Chain A, domain 1"/>
    <property type="match status" value="2"/>
</dbReference>
<dbReference type="InterPro" id="IPR003719">
    <property type="entry name" value="Phenazine_PhzF-like"/>
</dbReference>
<sequence>MMLEYHVYDVFTDRPFAGNPLAVVMGADALSTRQMQTIARQFNLSETIFVMAPRDPAHRARVRIFLPLAEIPFAGHPTIGCALHLSAGDGDLVLEEEAGPVPVTIRDGLAEFAAPVLPQLGDAVAADLAAAGLGLGADQVGFDTHRPVVAHAGPAFIFLPLRDAQALADARPAGAAFEALTARVGKVYAYAPDGAGFRARMFAPGSGVPEDPATGSATATLAAPLLAAGVLPEGETRLSLRQGVEMGRPSQLGLRIAVKGGALAQVCVSGRAVPVAQGRIRIPEDT</sequence>
<dbReference type="PANTHER" id="PTHR13774:SF32">
    <property type="entry name" value="ANTISENSE-ENHANCING SEQUENCE 1"/>
    <property type="match status" value="1"/>
</dbReference>
<dbReference type="SUPFAM" id="SSF54506">
    <property type="entry name" value="Diaminopimelate epimerase-like"/>
    <property type="match status" value="1"/>
</dbReference>
<dbReference type="RefSeq" id="WP_273743559.1">
    <property type="nucleotide sequence ID" value="NZ_CP117466.1"/>
</dbReference>
<dbReference type="EMBL" id="CP117466">
    <property type="protein sequence ID" value="WDA12781.1"/>
    <property type="molecule type" value="Genomic_DNA"/>
</dbReference>
<protein>
    <submittedName>
        <fullName evidence="2">PhzF family phenazine biosynthesis protein</fullName>
    </submittedName>
</protein>
<comment type="similarity">
    <text evidence="1">Belongs to the PhzF family.</text>
</comment>
<dbReference type="PANTHER" id="PTHR13774">
    <property type="entry name" value="PHENAZINE BIOSYNTHESIS PROTEIN"/>
    <property type="match status" value="1"/>
</dbReference>
<dbReference type="NCBIfam" id="TIGR00654">
    <property type="entry name" value="PhzF_family"/>
    <property type="match status" value="1"/>
</dbReference>
<name>A0ABY7US61_9RHOB</name>